<dbReference type="EMBL" id="CP012672">
    <property type="protein sequence ID" value="AUX38523.1"/>
    <property type="molecule type" value="Genomic_DNA"/>
</dbReference>
<reference evidence="1 2" key="1">
    <citation type="submission" date="2015-09" db="EMBL/GenBank/DDBJ databases">
        <title>Sorangium comparison.</title>
        <authorList>
            <person name="Zaburannyi N."/>
            <person name="Bunk B."/>
            <person name="Overmann J."/>
            <person name="Mueller R."/>
        </authorList>
    </citation>
    <scope>NUCLEOTIDE SEQUENCE [LARGE SCALE GENOMIC DNA]</scope>
    <source>
        <strain evidence="1 2">So ce836</strain>
    </source>
</reference>
<dbReference type="InterPro" id="IPR013784">
    <property type="entry name" value="Carb-bd-like_fold"/>
</dbReference>
<sequence>MMQPSTSQRTPSRRPLWIAVGLLLAALAGVSVFLALRPSGEQTAGGKAPAAGVEKRARYRNRALLGGAAPAERPQARPTISGHVYSTDGSVIAGVTVVASTFEVAGNVLSTAGSVKSDDGGRFELALPDGTYQLSASVEGYGTTATTAHPGEVVSLVLPKSGVIEGRVLDERGEPVRRFAIDVLSAVTAETPATPPLFSRTFESPDGSFRIEQLPSWEFMVRATAAEFAPAFSPLTLLRAGDVEKMELTLSKGCTLTGRAVDPSGAPLPGVYVDAESLLVAGEMSNVAMEAAAQAQTEDDGSFSLPHVPKGTIVVRGYDGSNAVSSKEIEVSSCDGIPPVKLVMSPGGSLSGVARDADGKPIAGARVTLMHRPIGFVNTVSDAEGRFHFEQVPPGGIRVMLRRGEQVMIAGVEIEEGKTVERDIAFAPQGEGEIRGRVTVGGKPLAGVRLMLVTSIGDDGALVMYHPVTAEDGSYRASGLPPGPYLVNVESTSIGGGVPVKPGQVATMDLQVVDPPSMKGQEAALPPQ</sequence>
<dbReference type="SUPFAM" id="SSF49464">
    <property type="entry name" value="Carboxypeptidase regulatory domain-like"/>
    <property type="match status" value="1"/>
</dbReference>
<name>A0A4P2R8N8_SORCE</name>
<proteinExistence type="predicted"/>
<organism evidence="1 2">
    <name type="scientific">Sorangium cellulosum</name>
    <name type="common">Polyangium cellulosum</name>
    <dbReference type="NCBI Taxonomy" id="56"/>
    <lineage>
        <taxon>Bacteria</taxon>
        <taxon>Pseudomonadati</taxon>
        <taxon>Myxococcota</taxon>
        <taxon>Polyangia</taxon>
        <taxon>Polyangiales</taxon>
        <taxon>Polyangiaceae</taxon>
        <taxon>Sorangium</taxon>
    </lineage>
</organism>
<evidence type="ECO:0000313" key="1">
    <source>
        <dbReference type="EMBL" id="AUX38523.1"/>
    </source>
</evidence>
<dbReference type="Proteomes" id="UP000295497">
    <property type="component" value="Chromosome"/>
</dbReference>
<protein>
    <recommendedName>
        <fullName evidence="3">Carboxypeptidase regulatory-like domain-containing protein</fullName>
    </recommendedName>
</protein>
<accession>A0A4P2R8N8</accession>
<gene>
    <name evidence="1" type="ORF">SOCE836_107670</name>
</gene>
<evidence type="ECO:0000313" key="2">
    <source>
        <dbReference type="Proteomes" id="UP000295497"/>
    </source>
</evidence>
<dbReference type="InterPro" id="IPR008969">
    <property type="entry name" value="CarboxyPept-like_regulatory"/>
</dbReference>
<evidence type="ECO:0008006" key="3">
    <source>
        <dbReference type="Google" id="ProtNLM"/>
    </source>
</evidence>
<dbReference type="Gene3D" id="2.60.40.1120">
    <property type="entry name" value="Carboxypeptidase-like, regulatory domain"/>
    <property type="match status" value="2"/>
</dbReference>
<dbReference type="Pfam" id="PF13620">
    <property type="entry name" value="CarboxypepD_reg"/>
    <property type="match status" value="2"/>
</dbReference>
<dbReference type="AlphaFoldDB" id="A0A4P2R8N8"/>
<dbReference type="GO" id="GO:0030246">
    <property type="term" value="F:carbohydrate binding"/>
    <property type="evidence" value="ECO:0007669"/>
    <property type="project" value="InterPro"/>
</dbReference>
<dbReference type="SUPFAM" id="SSF49452">
    <property type="entry name" value="Starch-binding domain-like"/>
    <property type="match status" value="3"/>
</dbReference>